<evidence type="ECO:0000256" key="1">
    <source>
        <dbReference type="SAM" id="MobiDB-lite"/>
    </source>
</evidence>
<feature type="region of interest" description="Disordered" evidence="1">
    <location>
        <begin position="31"/>
        <end position="50"/>
    </location>
</feature>
<evidence type="ECO:0000313" key="3">
    <source>
        <dbReference type="Proteomes" id="UP000612055"/>
    </source>
</evidence>
<dbReference type="PANTHER" id="PTHR15852">
    <property type="entry name" value="PLASTID TRANSCRIPTIONALLY ACTIVE PROTEIN"/>
    <property type="match status" value="1"/>
</dbReference>
<keyword evidence="3" id="KW-1185">Reference proteome</keyword>
<dbReference type="Proteomes" id="UP000612055">
    <property type="component" value="Unassembled WGS sequence"/>
</dbReference>
<accession>A0A835Y3R2</accession>
<organism evidence="2 3">
    <name type="scientific">Edaphochlamys debaryana</name>
    <dbReference type="NCBI Taxonomy" id="47281"/>
    <lineage>
        <taxon>Eukaryota</taxon>
        <taxon>Viridiplantae</taxon>
        <taxon>Chlorophyta</taxon>
        <taxon>core chlorophytes</taxon>
        <taxon>Chlorophyceae</taxon>
        <taxon>CS clade</taxon>
        <taxon>Chlamydomonadales</taxon>
        <taxon>Chlamydomonadales incertae sedis</taxon>
        <taxon>Edaphochlamys</taxon>
    </lineage>
</organism>
<proteinExistence type="predicted"/>
<dbReference type="InterPro" id="IPR036410">
    <property type="entry name" value="HSP_DnaJ_Cys-rich_dom_sf"/>
</dbReference>
<protein>
    <submittedName>
        <fullName evidence="2">Uncharacterized protein</fullName>
    </submittedName>
</protein>
<evidence type="ECO:0000313" key="2">
    <source>
        <dbReference type="EMBL" id="KAG2494654.1"/>
    </source>
</evidence>
<sequence>MSCLSQRATLRQRAPFTSAPGGRSSISVVCQASSNRRDAAEPREPEEQVPVARHQLVDMSRRTMMMVPLCICATSAVGSMPASAEDSMPDPNNSCFECTGTGVVPCDMCGGTGKWRALSRKRAKDEYEFVECPQCYGRGARICGRCFGTGLRNVRGLLRKPEASLLVQRMQQGDLQPGEVQDLIREAKEGMRNQAGA</sequence>
<reference evidence="2" key="1">
    <citation type="journal article" date="2020" name="bioRxiv">
        <title>Comparative genomics of Chlamydomonas.</title>
        <authorList>
            <person name="Craig R.J."/>
            <person name="Hasan A.R."/>
            <person name="Ness R.W."/>
            <person name="Keightley P.D."/>
        </authorList>
    </citation>
    <scope>NUCLEOTIDE SEQUENCE</scope>
    <source>
        <strain evidence="2">CCAP 11/70</strain>
    </source>
</reference>
<comment type="caution">
    <text evidence="2">The sequence shown here is derived from an EMBL/GenBank/DDBJ whole genome shotgun (WGS) entry which is preliminary data.</text>
</comment>
<dbReference type="SUPFAM" id="SSF57938">
    <property type="entry name" value="DnaJ/Hsp40 cysteine-rich domain"/>
    <property type="match status" value="1"/>
</dbReference>
<dbReference type="AlphaFoldDB" id="A0A835Y3R2"/>
<dbReference type="EMBL" id="JAEHOE010000029">
    <property type="protein sequence ID" value="KAG2494654.1"/>
    <property type="molecule type" value="Genomic_DNA"/>
</dbReference>
<gene>
    <name evidence="2" type="ORF">HYH03_007170</name>
</gene>
<feature type="compositionally biased region" description="Basic and acidic residues" evidence="1">
    <location>
        <begin position="35"/>
        <end position="46"/>
    </location>
</feature>
<dbReference type="OrthoDB" id="513375at2759"/>
<dbReference type="PANTHER" id="PTHR15852:SF54">
    <property type="entry name" value="PROTEIN SSUH2 HOMOLOG"/>
    <property type="match status" value="1"/>
</dbReference>
<name>A0A835Y3R2_9CHLO</name>